<dbReference type="Proteomes" id="UP000284842">
    <property type="component" value="Unassembled WGS sequence"/>
</dbReference>
<dbReference type="InParanoid" id="A0A409YC88"/>
<gene>
    <name evidence="1" type="ORF">CVT24_005496</name>
</gene>
<name>A0A409YC88_9AGAR</name>
<accession>A0A409YC88</accession>
<proteinExistence type="predicted"/>
<keyword evidence="2" id="KW-1185">Reference proteome</keyword>
<sequence>MESQHTAFEGVNAMSLTGGGARRRVLRAADLLSGTILDKGSVDLAATEYTLLVCATLEKARELREGDNTLTICKLPLPVLASFLSVPDLKALCKNHNMEHFKSRRNRDGILEIINAHVCDEKCEDTHAVLSPSGSSDELDVEDVRFASSIKHLSFESVGHLMGAFSRANAKAGVKVVRVTRSEPSHLDDFHVCVPDIPLKVLAPRLTIESLRSLCAFHMLSVPNKKPKSFYVDTLTRHSCEDCASLFFTLAPVALEHRKVSVSFNESNEPFLWEEFSMPEPDSFPPQPCTITDIANA</sequence>
<evidence type="ECO:0000313" key="1">
    <source>
        <dbReference type="EMBL" id="PPR00614.1"/>
    </source>
</evidence>
<organism evidence="1 2">
    <name type="scientific">Panaeolus cyanescens</name>
    <dbReference type="NCBI Taxonomy" id="181874"/>
    <lineage>
        <taxon>Eukaryota</taxon>
        <taxon>Fungi</taxon>
        <taxon>Dikarya</taxon>
        <taxon>Basidiomycota</taxon>
        <taxon>Agaricomycotina</taxon>
        <taxon>Agaricomycetes</taxon>
        <taxon>Agaricomycetidae</taxon>
        <taxon>Agaricales</taxon>
        <taxon>Agaricineae</taxon>
        <taxon>Galeropsidaceae</taxon>
        <taxon>Panaeolus</taxon>
    </lineage>
</organism>
<feature type="non-terminal residue" evidence="1">
    <location>
        <position position="297"/>
    </location>
</feature>
<evidence type="ECO:0000313" key="2">
    <source>
        <dbReference type="Proteomes" id="UP000284842"/>
    </source>
</evidence>
<dbReference type="AlphaFoldDB" id="A0A409YC88"/>
<protein>
    <submittedName>
        <fullName evidence="1">Uncharacterized protein</fullName>
    </submittedName>
</protein>
<reference evidence="1 2" key="1">
    <citation type="journal article" date="2018" name="Evol. Lett.">
        <title>Horizontal gene cluster transfer increased hallucinogenic mushroom diversity.</title>
        <authorList>
            <person name="Reynolds H.T."/>
            <person name="Vijayakumar V."/>
            <person name="Gluck-Thaler E."/>
            <person name="Korotkin H.B."/>
            <person name="Matheny P.B."/>
            <person name="Slot J.C."/>
        </authorList>
    </citation>
    <scope>NUCLEOTIDE SEQUENCE [LARGE SCALE GENOMIC DNA]</scope>
    <source>
        <strain evidence="1 2">2629</strain>
    </source>
</reference>
<dbReference type="EMBL" id="NHTK01001302">
    <property type="protein sequence ID" value="PPR00614.1"/>
    <property type="molecule type" value="Genomic_DNA"/>
</dbReference>
<comment type="caution">
    <text evidence="1">The sequence shown here is derived from an EMBL/GenBank/DDBJ whole genome shotgun (WGS) entry which is preliminary data.</text>
</comment>